<comment type="subcellular location">
    <subcellularLocation>
        <location evidence="1">Membrane</location>
        <topology evidence="1">Multi-pass membrane protein</topology>
    </subcellularLocation>
    <subcellularLocation>
        <location evidence="9">Mitochondrion inner membrane</location>
        <topology evidence="9">Multi-pass membrane protein</topology>
    </subcellularLocation>
</comment>
<evidence type="ECO:0000256" key="4">
    <source>
        <dbReference type="ARBA" id="ARBA00022448"/>
    </source>
</evidence>
<organism evidence="11 12">
    <name type="scientific">Acromyrmex heyeri</name>
    <dbReference type="NCBI Taxonomy" id="230685"/>
    <lineage>
        <taxon>Eukaryota</taxon>
        <taxon>Metazoa</taxon>
        <taxon>Ecdysozoa</taxon>
        <taxon>Arthropoda</taxon>
        <taxon>Hexapoda</taxon>
        <taxon>Insecta</taxon>
        <taxon>Pterygota</taxon>
        <taxon>Neoptera</taxon>
        <taxon>Endopterygota</taxon>
        <taxon>Hymenoptera</taxon>
        <taxon>Apocrita</taxon>
        <taxon>Aculeata</taxon>
        <taxon>Formicoidea</taxon>
        <taxon>Formicidae</taxon>
        <taxon>Myrmicinae</taxon>
        <taxon>Acromyrmex</taxon>
    </lineage>
</organism>
<gene>
    <name evidence="11" type="primary">nd1_4</name>
    <name evidence="11" type="ORF">G6Z77_0005388</name>
</gene>
<feature type="transmembrane region" description="Helical" evidence="10">
    <location>
        <begin position="131"/>
        <end position="153"/>
    </location>
</feature>
<protein>
    <recommendedName>
        <fullName evidence="3">NADH-ubiquinone oxidoreductase chain 1</fullName>
    </recommendedName>
    <alternativeName>
        <fullName evidence="8">NADH dehydrogenase subunit 1</fullName>
    </alternativeName>
</protein>
<keyword evidence="4" id="KW-0813">Transport</keyword>
<evidence type="ECO:0000256" key="7">
    <source>
        <dbReference type="ARBA" id="ARBA00023136"/>
    </source>
</evidence>
<dbReference type="GO" id="GO:0009060">
    <property type="term" value="P:aerobic respiration"/>
    <property type="evidence" value="ECO:0007669"/>
    <property type="project" value="TreeGrafter"/>
</dbReference>
<dbReference type="PANTHER" id="PTHR11432">
    <property type="entry name" value="NADH DEHYDROGENASE SUBUNIT 1"/>
    <property type="match status" value="1"/>
</dbReference>
<feature type="non-terminal residue" evidence="11">
    <location>
        <position position="196"/>
    </location>
</feature>
<keyword evidence="6 10" id="KW-1133">Transmembrane helix</keyword>
<evidence type="ECO:0000313" key="12">
    <source>
        <dbReference type="Proteomes" id="UP000670152"/>
    </source>
</evidence>
<accession>A0A836G7U8</accession>
<evidence type="ECO:0000256" key="10">
    <source>
        <dbReference type="SAM" id="Phobius"/>
    </source>
</evidence>
<sequence length="196" mass="23344">MSKVPTEGLKQIEKLSEIGDFQIWKFQITIILQVNELIDVLVLIILRERYSFIDFFKVTDICVVQKYDYALILIFLLRIIAELNRRPIDFVEGESELVSGFNVEYFRGRFALIFMAEYGMIIFFRYLVVYLLILYINLIVFLIILICGILPRIPYDELMYLLQNWIASKDESFFRDGIRKLPERWGKSSSQRWTIL</sequence>
<keyword evidence="9" id="KW-0520">NAD</keyword>
<dbReference type="AlphaFoldDB" id="A0A836G7U8"/>
<proteinExistence type="inferred from homology"/>
<dbReference type="InterPro" id="IPR001694">
    <property type="entry name" value="NADH_UbQ_OxRdtase_su1/FPO"/>
</dbReference>
<evidence type="ECO:0000256" key="5">
    <source>
        <dbReference type="ARBA" id="ARBA00022692"/>
    </source>
</evidence>
<comment type="caution">
    <text evidence="11">The sequence shown here is derived from an EMBL/GenBank/DDBJ whole genome shotgun (WGS) entry which is preliminary data.</text>
</comment>
<evidence type="ECO:0000256" key="8">
    <source>
        <dbReference type="ARBA" id="ARBA00031024"/>
    </source>
</evidence>
<name>A0A836G7U8_9HYME</name>
<evidence type="ECO:0000256" key="9">
    <source>
        <dbReference type="RuleBase" id="RU000471"/>
    </source>
</evidence>
<dbReference type="Pfam" id="PF00146">
    <property type="entry name" value="NADHdh"/>
    <property type="match status" value="1"/>
</dbReference>
<comment type="similarity">
    <text evidence="2 9">Belongs to the complex I subunit 1 family.</text>
</comment>
<dbReference type="GO" id="GO:0003954">
    <property type="term" value="F:NADH dehydrogenase activity"/>
    <property type="evidence" value="ECO:0007669"/>
    <property type="project" value="TreeGrafter"/>
</dbReference>
<dbReference type="OrthoDB" id="7700622at2759"/>
<keyword evidence="12" id="KW-1185">Reference proteome</keyword>
<evidence type="ECO:0000256" key="2">
    <source>
        <dbReference type="ARBA" id="ARBA00010535"/>
    </source>
</evidence>
<dbReference type="Proteomes" id="UP000670152">
    <property type="component" value="Unassembled WGS sequence"/>
</dbReference>
<evidence type="ECO:0000256" key="1">
    <source>
        <dbReference type="ARBA" id="ARBA00004141"/>
    </source>
</evidence>
<feature type="non-terminal residue" evidence="11">
    <location>
        <position position="1"/>
    </location>
</feature>
<keyword evidence="7 10" id="KW-0472">Membrane</keyword>
<keyword evidence="5 9" id="KW-0812">Transmembrane</keyword>
<dbReference type="PANTHER" id="PTHR11432:SF3">
    <property type="entry name" value="NADH-UBIQUINONE OXIDOREDUCTASE CHAIN 1"/>
    <property type="match status" value="1"/>
</dbReference>
<evidence type="ECO:0000313" key="11">
    <source>
        <dbReference type="EMBL" id="KAG5333131.1"/>
    </source>
</evidence>
<evidence type="ECO:0000256" key="6">
    <source>
        <dbReference type="ARBA" id="ARBA00022989"/>
    </source>
</evidence>
<evidence type="ECO:0000256" key="3">
    <source>
        <dbReference type="ARBA" id="ARBA00021009"/>
    </source>
</evidence>
<reference evidence="11 12" key="1">
    <citation type="submission" date="2020-02" db="EMBL/GenBank/DDBJ databases">
        <title>Relaxed selection underlies rapid genomic changes in the transitions from sociality to social parasitism in ants.</title>
        <authorList>
            <person name="Bi X."/>
        </authorList>
    </citation>
    <scope>NUCLEOTIDE SEQUENCE [LARGE SCALE GENOMIC DNA]</scope>
    <source>
        <strain evidence="11">BGI-DK2014b</strain>
        <tissue evidence="11">Whole body</tissue>
    </source>
</reference>
<dbReference type="GO" id="GO:0005743">
    <property type="term" value="C:mitochondrial inner membrane"/>
    <property type="evidence" value="ECO:0007669"/>
    <property type="project" value="UniProtKB-SubCell"/>
</dbReference>
<dbReference type="EMBL" id="JAANIB010005139">
    <property type="protein sequence ID" value="KAG5333131.1"/>
    <property type="molecule type" value="Genomic_DNA"/>
</dbReference>